<reference evidence="1" key="1">
    <citation type="journal article" date="2020" name="Stud. Mycol.">
        <title>101 Dothideomycetes genomes: a test case for predicting lifestyles and emergence of pathogens.</title>
        <authorList>
            <person name="Haridas S."/>
            <person name="Albert R."/>
            <person name="Binder M."/>
            <person name="Bloem J."/>
            <person name="Labutti K."/>
            <person name="Salamov A."/>
            <person name="Andreopoulos B."/>
            <person name="Baker S."/>
            <person name="Barry K."/>
            <person name="Bills G."/>
            <person name="Bluhm B."/>
            <person name="Cannon C."/>
            <person name="Castanera R."/>
            <person name="Culley D."/>
            <person name="Daum C."/>
            <person name="Ezra D."/>
            <person name="Gonzalez J."/>
            <person name="Henrissat B."/>
            <person name="Kuo A."/>
            <person name="Liang C."/>
            <person name="Lipzen A."/>
            <person name="Lutzoni F."/>
            <person name="Magnuson J."/>
            <person name="Mondo S."/>
            <person name="Nolan M."/>
            <person name="Ohm R."/>
            <person name="Pangilinan J."/>
            <person name="Park H.-J."/>
            <person name="Ramirez L."/>
            <person name="Alfaro M."/>
            <person name="Sun H."/>
            <person name="Tritt A."/>
            <person name="Yoshinaga Y."/>
            <person name="Zwiers L.-H."/>
            <person name="Turgeon B."/>
            <person name="Goodwin S."/>
            <person name="Spatafora J."/>
            <person name="Crous P."/>
            <person name="Grigoriev I."/>
        </authorList>
    </citation>
    <scope>NUCLEOTIDE SEQUENCE</scope>
    <source>
        <strain evidence="1">CBS 113389</strain>
    </source>
</reference>
<dbReference type="PANTHER" id="PTHR47784">
    <property type="entry name" value="STEROL UPTAKE CONTROL PROTEIN 2"/>
    <property type="match status" value="1"/>
</dbReference>
<organism evidence="1 2">
    <name type="scientific">Neohortaea acidophila</name>
    <dbReference type="NCBI Taxonomy" id="245834"/>
    <lineage>
        <taxon>Eukaryota</taxon>
        <taxon>Fungi</taxon>
        <taxon>Dikarya</taxon>
        <taxon>Ascomycota</taxon>
        <taxon>Pezizomycotina</taxon>
        <taxon>Dothideomycetes</taxon>
        <taxon>Dothideomycetidae</taxon>
        <taxon>Mycosphaerellales</taxon>
        <taxon>Teratosphaeriaceae</taxon>
        <taxon>Neohortaea</taxon>
    </lineage>
</organism>
<keyword evidence="2" id="KW-1185">Reference proteome</keyword>
<evidence type="ECO:0000313" key="1">
    <source>
        <dbReference type="EMBL" id="KAF2485832.1"/>
    </source>
</evidence>
<dbReference type="GO" id="GO:0001228">
    <property type="term" value="F:DNA-binding transcription activator activity, RNA polymerase II-specific"/>
    <property type="evidence" value="ECO:0007669"/>
    <property type="project" value="TreeGrafter"/>
</dbReference>
<dbReference type="PANTHER" id="PTHR47784:SF5">
    <property type="entry name" value="STEROL UPTAKE CONTROL PROTEIN 2"/>
    <property type="match status" value="1"/>
</dbReference>
<dbReference type="Proteomes" id="UP000799767">
    <property type="component" value="Unassembled WGS sequence"/>
</dbReference>
<dbReference type="OrthoDB" id="3546279at2759"/>
<dbReference type="EMBL" id="MU001633">
    <property type="protein sequence ID" value="KAF2485832.1"/>
    <property type="molecule type" value="Genomic_DNA"/>
</dbReference>
<dbReference type="RefSeq" id="XP_033592401.1">
    <property type="nucleotide sequence ID" value="XM_033736850.1"/>
</dbReference>
<gene>
    <name evidence="1" type="ORF">BDY17DRAFT_322641</name>
</gene>
<dbReference type="InterPro" id="IPR053157">
    <property type="entry name" value="Sterol_Uptake_Regulator"/>
</dbReference>
<dbReference type="GeneID" id="54477852"/>
<name>A0A6A6Q0M4_9PEZI</name>
<protein>
    <submittedName>
        <fullName evidence="1">Uncharacterized protein</fullName>
    </submittedName>
</protein>
<sequence>MDVGDASSGKYGYAMNLVPPVSLTAPLLSTTLTRDIGHSATCARQFAPTASVEETHELFLARHDVQEEVSDFRPPITFELALHFDALTSSTFDLPQTPSIWRKDLVRRAEGQSYVRQSSLALAALHVIHLRPLQSDAPFLYRKAQDYQNRASALFRRGVSAVSHENGPAVLAFCVMTAMFHAASSLVEYAADGQRSMDILSPLLAFRSGALLLGSCREMTIHHESLSGALGRFGSDVTRASTPLGPQKQAALDALENAVLCIHTAGYSTPATGRAFLVLRKMFTLFPAAPKGWLHVIFWPAMVSDEYIDELREEQPAAIIAFVYWCAYLNNSLQQWYLEGWPRTAALHKITKVEQRWHDILAWPRERLNLSDRRVGECVVIGNSTSCDI</sequence>
<accession>A0A6A6Q0M4</accession>
<proteinExistence type="predicted"/>
<dbReference type="AlphaFoldDB" id="A0A6A6Q0M4"/>
<evidence type="ECO:0000313" key="2">
    <source>
        <dbReference type="Proteomes" id="UP000799767"/>
    </source>
</evidence>